<keyword evidence="4" id="KW-1185">Reference proteome</keyword>
<reference evidence="3 4" key="2">
    <citation type="submission" date="2018-09" db="EMBL/GenBank/DDBJ databases">
        <title>Genome of Sphaerochaeta halotolerans strain 4-11.</title>
        <authorList>
            <person name="Nazina T.N."/>
            <person name="Sokolova D.S."/>
        </authorList>
    </citation>
    <scope>NUCLEOTIDE SEQUENCE [LARGE SCALE GENOMIC DNA]</scope>
    <source>
        <strain evidence="3 4">4-11</strain>
    </source>
</reference>
<feature type="transmembrane region" description="Helical" evidence="1">
    <location>
        <begin position="45"/>
        <end position="65"/>
    </location>
</feature>
<dbReference type="InterPro" id="IPR009936">
    <property type="entry name" value="DUF1468"/>
</dbReference>
<protein>
    <submittedName>
        <fullName evidence="3">Tripartite tricarboxylate transporter TctB family protein</fullName>
    </submittedName>
</protein>
<feature type="domain" description="DUF1468" evidence="2">
    <location>
        <begin position="12"/>
        <end position="142"/>
    </location>
</feature>
<gene>
    <name evidence="3" type="ORF">DYP60_10860</name>
</gene>
<evidence type="ECO:0000256" key="1">
    <source>
        <dbReference type="SAM" id="Phobius"/>
    </source>
</evidence>
<comment type="caution">
    <text evidence="3">The sequence shown here is derived from an EMBL/GenBank/DDBJ whole genome shotgun (WGS) entry which is preliminary data.</text>
</comment>
<proteinExistence type="predicted"/>
<name>A0A372MES6_9SPIR</name>
<feature type="transmembrane region" description="Helical" evidence="1">
    <location>
        <begin position="12"/>
        <end position="33"/>
    </location>
</feature>
<keyword evidence="1" id="KW-0472">Membrane</keyword>
<sequence length="152" mass="17037">MQLKKVTSQMVIPVVTAVIAALFIYLGITKYGFWHELRGPLPGFFPTLIGVALLALSFIAFLGSFKEEKTTYPIESWYPALGVIAIMLATLVIGMIPSLALFVILWLKWYEKYSWKTTLIGLAVIMAIVIGAFVMWLGVPFPKGIIYNWIAY</sequence>
<accession>A0A372MES6</accession>
<organism evidence="3 4">
    <name type="scientific">Sphaerochaeta halotolerans</name>
    <dbReference type="NCBI Taxonomy" id="2293840"/>
    <lineage>
        <taxon>Bacteria</taxon>
        <taxon>Pseudomonadati</taxon>
        <taxon>Spirochaetota</taxon>
        <taxon>Spirochaetia</taxon>
        <taxon>Spirochaetales</taxon>
        <taxon>Sphaerochaetaceae</taxon>
        <taxon>Sphaerochaeta</taxon>
    </lineage>
</organism>
<dbReference type="Pfam" id="PF07331">
    <property type="entry name" value="TctB"/>
    <property type="match status" value="1"/>
</dbReference>
<evidence type="ECO:0000313" key="3">
    <source>
        <dbReference type="EMBL" id="RFU94275.1"/>
    </source>
</evidence>
<dbReference type="EMBL" id="QUWK01000011">
    <property type="protein sequence ID" value="RFU94275.1"/>
    <property type="molecule type" value="Genomic_DNA"/>
</dbReference>
<dbReference type="Proteomes" id="UP000264002">
    <property type="component" value="Unassembled WGS sequence"/>
</dbReference>
<dbReference type="AlphaFoldDB" id="A0A372MES6"/>
<evidence type="ECO:0000259" key="2">
    <source>
        <dbReference type="Pfam" id="PF07331"/>
    </source>
</evidence>
<reference evidence="4" key="1">
    <citation type="submission" date="2018-08" db="EMBL/GenBank/DDBJ databases">
        <authorList>
            <person name="Grouzdev D.S."/>
            <person name="Krutkina M.S."/>
        </authorList>
    </citation>
    <scope>NUCLEOTIDE SEQUENCE [LARGE SCALE GENOMIC DNA]</scope>
    <source>
        <strain evidence="4">4-11</strain>
    </source>
</reference>
<evidence type="ECO:0000313" key="4">
    <source>
        <dbReference type="Proteomes" id="UP000264002"/>
    </source>
</evidence>
<keyword evidence="1" id="KW-0812">Transmembrane</keyword>
<feature type="transmembrane region" description="Helical" evidence="1">
    <location>
        <begin position="119"/>
        <end position="139"/>
    </location>
</feature>
<dbReference type="OrthoDB" id="369902at2"/>
<dbReference type="RefSeq" id="WP_117331029.1">
    <property type="nucleotide sequence ID" value="NZ_QUWK01000011.1"/>
</dbReference>
<feature type="transmembrane region" description="Helical" evidence="1">
    <location>
        <begin position="77"/>
        <end position="107"/>
    </location>
</feature>
<keyword evidence="1" id="KW-1133">Transmembrane helix</keyword>